<feature type="compositionally biased region" description="Polar residues" evidence="1">
    <location>
        <begin position="55"/>
        <end position="68"/>
    </location>
</feature>
<feature type="region of interest" description="Disordered" evidence="1">
    <location>
        <begin position="1"/>
        <end position="121"/>
    </location>
</feature>
<dbReference type="AlphaFoldDB" id="A0A7C8MCF9"/>
<dbReference type="OrthoDB" id="5377039at2759"/>
<reference evidence="2 3" key="1">
    <citation type="submission" date="2020-01" db="EMBL/GenBank/DDBJ databases">
        <authorList>
            <consortium name="DOE Joint Genome Institute"/>
            <person name="Haridas S."/>
            <person name="Albert R."/>
            <person name="Binder M."/>
            <person name="Bloem J."/>
            <person name="Labutti K."/>
            <person name="Salamov A."/>
            <person name="Andreopoulos B."/>
            <person name="Baker S.E."/>
            <person name="Barry K."/>
            <person name="Bills G."/>
            <person name="Bluhm B.H."/>
            <person name="Cannon C."/>
            <person name="Castanera R."/>
            <person name="Culley D.E."/>
            <person name="Daum C."/>
            <person name="Ezra D."/>
            <person name="Gonzalez J.B."/>
            <person name="Henrissat B."/>
            <person name="Kuo A."/>
            <person name="Liang C."/>
            <person name="Lipzen A."/>
            <person name="Lutzoni F."/>
            <person name="Magnuson J."/>
            <person name="Mondo S."/>
            <person name="Nolan M."/>
            <person name="Ohm R."/>
            <person name="Pangilinan J."/>
            <person name="Park H.-J.H."/>
            <person name="Ramirez L."/>
            <person name="Alfaro M."/>
            <person name="Sun H."/>
            <person name="Tritt A."/>
            <person name="Yoshinaga Y."/>
            <person name="Zwiers L.-H.L."/>
            <person name="Turgeon B.G."/>
            <person name="Goodwin S.B."/>
            <person name="Spatafora J.W."/>
            <person name="Crous P.W."/>
            <person name="Grigoriev I.V."/>
        </authorList>
    </citation>
    <scope>NUCLEOTIDE SEQUENCE [LARGE SCALE GENOMIC DNA]</scope>
    <source>
        <strain evidence="2 3">CBS 611.86</strain>
    </source>
</reference>
<protein>
    <submittedName>
        <fullName evidence="2">Uncharacterized protein</fullName>
    </submittedName>
</protein>
<evidence type="ECO:0000313" key="2">
    <source>
        <dbReference type="EMBL" id="KAF2869782.1"/>
    </source>
</evidence>
<gene>
    <name evidence="2" type="ORF">BDV95DRAFT_629693</name>
</gene>
<feature type="region of interest" description="Disordered" evidence="1">
    <location>
        <begin position="134"/>
        <end position="154"/>
    </location>
</feature>
<name>A0A7C8MCF9_9PLEO</name>
<dbReference type="EMBL" id="JAADJZ010000015">
    <property type="protein sequence ID" value="KAF2869782.1"/>
    <property type="molecule type" value="Genomic_DNA"/>
</dbReference>
<sequence length="154" mass="16684">MMHSSPEDDDNEMFPDEAGGPSTPRNTVAYVLDPASELSPPNSQGPSELPRDNSLDATLSGSPNTLNGNGKRVYPSTIPTSGGSGSGGLKTNEHQDSETGYQWSKAEDQPGFEWKSSRARDEETRALEQIVDMQSQIKTRYGDPLDSSIPARNR</sequence>
<evidence type="ECO:0000256" key="1">
    <source>
        <dbReference type="SAM" id="MobiDB-lite"/>
    </source>
</evidence>
<dbReference type="Proteomes" id="UP000481861">
    <property type="component" value="Unassembled WGS sequence"/>
</dbReference>
<evidence type="ECO:0000313" key="3">
    <source>
        <dbReference type="Proteomes" id="UP000481861"/>
    </source>
</evidence>
<organism evidence="2 3">
    <name type="scientific">Massariosphaeria phaeospora</name>
    <dbReference type="NCBI Taxonomy" id="100035"/>
    <lineage>
        <taxon>Eukaryota</taxon>
        <taxon>Fungi</taxon>
        <taxon>Dikarya</taxon>
        <taxon>Ascomycota</taxon>
        <taxon>Pezizomycotina</taxon>
        <taxon>Dothideomycetes</taxon>
        <taxon>Pleosporomycetidae</taxon>
        <taxon>Pleosporales</taxon>
        <taxon>Pleosporales incertae sedis</taxon>
        <taxon>Massariosphaeria</taxon>
    </lineage>
</organism>
<comment type="caution">
    <text evidence="2">The sequence shown here is derived from an EMBL/GenBank/DDBJ whole genome shotgun (WGS) entry which is preliminary data.</text>
</comment>
<accession>A0A7C8MCF9</accession>
<keyword evidence="3" id="KW-1185">Reference proteome</keyword>
<proteinExistence type="predicted"/>